<comment type="caution">
    <text evidence="2">The sequence shown here is derived from an EMBL/GenBank/DDBJ whole genome shotgun (WGS) entry which is preliminary data.</text>
</comment>
<dbReference type="EMBL" id="JADNRY010000388">
    <property type="protein sequence ID" value="KAF9058396.1"/>
    <property type="molecule type" value="Genomic_DNA"/>
</dbReference>
<dbReference type="OrthoDB" id="2884623at2759"/>
<gene>
    <name evidence="2" type="ORF">BDP27DRAFT_1343873</name>
</gene>
<dbReference type="Proteomes" id="UP000772434">
    <property type="component" value="Unassembled WGS sequence"/>
</dbReference>
<reference evidence="2" key="1">
    <citation type="submission" date="2020-11" db="EMBL/GenBank/DDBJ databases">
        <authorList>
            <consortium name="DOE Joint Genome Institute"/>
            <person name="Ahrendt S."/>
            <person name="Riley R."/>
            <person name="Andreopoulos W."/>
            <person name="Labutti K."/>
            <person name="Pangilinan J."/>
            <person name="Ruiz-Duenas F.J."/>
            <person name="Barrasa J.M."/>
            <person name="Sanchez-Garcia M."/>
            <person name="Camarero S."/>
            <person name="Miyauchi S."/>
            <person name="Serrano A."/>
            <person name="Linde D."/>
            <person name="Babiker R."/>
            <person name="Drula E."/>
            <person name="Ayuso-Fernandez I."/>
            <person name="Pacheco R."/>
            <person name="Padilla G."/>
            <person name="Ferreira P."/>
            <person name="Barriuso J."/>
            <person name="Kellner H."/>
            <person name="Castanera R."/>
            <person name="Alfaro M."/>
            <person name="Ramirez L."/>
            <person name="Pisabarro A.G."/>
            <person name="Kuo A."/>
            <person name="Tritt A."/>
            <person name="Lipzen A."/>
            <person name="He G."/>
            <person name="Yan M."/>
            <person name="Ng V."/>
            <person name="Cullen D."/>
            <person name="Martin F."/>
            <person name="Rosso M.-N."/>
            <person name="Henrissat B."/>
            <person name="Hibbett D."/>
            <person name="Martinez A.T."/>
            <person name="Grigoriev I.V."/>
        </authorList>
    </citation>
    <scope>NUCLEOTIDE SEQUENCE</scope>
    <source>
        <strain evidence="2">AH 40177</strain>
    </source>
</reference>
<protein>
    <recommendedName>
        <fullName evidence="1">DUF6924 domain-containing protein</fullName>
    </recommendedName>
</protein>
<evidence type="ECO:0000313" key="2">
    <source>
        <dbReference type="EMBL" id="KAF9058396.1"/>
    </source>
</evidence>
<feature type="domain" description="DUF6924" evidence="1">
    <location>
        <begin position="65"/>
        <end position="151"/>
    </location>
</feature>
<sequence length="188" mass="21702">MKWPVFITADLAGQSKVANRAFVLIQDFEYTKYLTESPWVLMTSQELPLEPPVATSIPLPDSSRNDFTGMSLADVNAFVRTHKDVLERLKLSPYTWLVIDQKGLETSTCIVCEDIEQQFRACRIPYEKAWSMTANLDIANMGFEEYVDEEAGVQEDGTWKWQPFEGESKEREREVELKREKALQELIK</sequence>
<accession>A0A9P5TX43</accession>
<evidence type="ECO:0000259" key="1">
    <source>
        <dbReference type="Pfam" id="PF21962"/>
    </source>
</evidence>
<name>A0A9P5TX43_9AGAR</name>
<dbReference type="Pfam" id="PF21962">
    <property type="entry name" value="DUF6924"/>
    <property type="match status" value="1"/>
</dbReference>
<dbReference type="InterPro" id="IPR053832">
    <property type="entry name" value="DUF6924"/>
</dbReference>
<organism evidence="2 3">
    <name type="scientific">Rhodocollybia butyracea</name>
    <dbReference type="NCBI Taxonomy" id="206335"/>
    <lineage>
        <taxon>Eukaryota</taxon>
        <taxon>Fungi</taxon>
        <taxon>Dikarya</taxon>
        <taxon>Basidiomycota</taxon>
        <taxon>Agaricomycotina</taxon>
        <taxon>Agaricomycetes</taxon>
        <taxon>Agaricomycetidae</taxon>
        <taxon>Agaricales</taxon>
        <taxon>Marasmiineae</taxon>
        <taxon>Omphalotaceae</taxon>
        <taxon>Rhodocollybia</taxon>
    </lineage>
</organism>
<evidence type="ECO:0000313" key="3">
    <source>
        <dbReference type="Proteomes" id="UP000772434"/>
    </source>
</evidence>
<proteinExistence type="predicted"/>
<keyword evidence="3" id="KW-1185">Reference proteome</keyword>
<dbReference type="AlphaFoldDB" id="A0A9P5TX43"/>